<evidence type="ECO:0000313" key="3">
    <source>
        <dbReference type="Proteomes" id="UP000722791"/>
    </source>
</evidence>
<feature type="compositionally biased region" description="Low complexity" evidence="1">
    <location>
        <begin position="84"/>
        <end position="105"/>
    </location>
</feature>
<feature type="region of interest" description="Disordered" evidence="1">
    <location>
        <begin position="84"/>
        <end position="109"/>
    </location>
</feature>
<organism evidence="2 3">
    <name type="scientific">Volvox reticuliferus</name>
    <dbReference type="NCBI Taxonomy" id="1737510"/>
    <lineage>
        <taxon>Eukaryota</taxon>
        <taxon>Viridiplantae</taxon>
        <taxon>Chlorophyta</taxon>
        <taxon>core chlorophytes</taxon>
        <taxon>Chlorophyceae</taxon>
        <taxon>CS clade</taxon>
        <taxon>Chlamydomonadales</taxon>
        <taxon>Volvocaceae</taxon>
        <taxon>Volvox</taxon>
    </lineage>
</organism>
<protein>
    <submittedName>
        <fullName evidence="2">Uncharacterized protein</fullName>
    </submittedName>
</protein>
<dbReference type="AlphaFoldDB" id="A0A8J4FIC9"/>
<reference evidence="2" key="1">
    <citation type="journal article" date="2021" name="Proc. Natl. Acad. Sci. U.S.A.">
        <title>Three genomes in the algal genus Volvox reveal the fate of a haploid sex-determining region after a transition to homothallism.</title>
        <authorList>
            <person name="Yamamoto K."/>
            <person name="Hamaji T."/>
            <person name="Kawai-Toyooka H."/>
            <person name="Matsuzaki R."/>
            <person name="Takahashi F."/>
            <person name="Nishimura Y."/>
            <person name="Kawachi M."/>
            <person name="Noguchi H."/>
            <person name="Minakuchi Y."/>
            <person name="Umen J.G."/>
            <person name="Toyoda A."/>
            <person name="Nozaki H."/>
        </authorList>
    </citation>
    <scope>NUCLEOTIDE SEQUENCE</scope>
    <source>
        <strain evidence="2">NIES-3785</strain>
    </source>
</reference>
<sequence>MLLQMARDGTATGTCFQTKAELLKTLGCRTHNRNSWPTVHHHRQIQCLRAFFRPVTINSVQHRVPKQGSTTARLSPVRRCRPFTTRSRTASAEATVASTGSAVSRRQSSWQPLLAAPSDAVSDLKWSRSGF</sequence>
<accession>A0A8J4FIC9</accession>
<evidence type="ECO:0000313" key="2">
    <source>
        <dbReference type="EMBL" id="GIL94297.1"/>
    </source>
</evidence>
<evidence type="ECO:0000256" key="1">
    <source>
        <dbReference type="SAM" id="MobiDB-lite"/>
    </source>
</evidence>
<comment type="caution">
    <text evidence="2">The sequence shown here is derived from an EMBL/GenBank/DDBJ whole genome shotgun (WGS) entry which is preliminary data.</text>
</comment>
<gene>
    <name evidence="2" type="ORF">Vretimale_538</name>
</gene>
<dbReference type="EMBL" id="BNCQ01000001">
    <property type="protein sequence ID" value="GIL94297.1"/>
    <property type="molecule type" value="Genomic_DNA"/>
</dbReference>
<proteinExistence type="predicted"/>
<dbReference type="Proteomes" id="UP000722791">
    <property type="component" value="Unassembled WGS sequence"/>
</dbReference>
<name>A0A8J4FIC9_9CHLO</name>